<protein>
    <recommendedName>
        <fullName evidence="2">PB1 domain-containing protein</fullName>
    </recommendedName>
</protein>
<evidence type="ECO:0000259" key="2">
    <source>
        <dbReference type="PROSITE" id="PS51745"/>
    </source>
</evidence>
<proteinExistence type="predicted"/>
<dbReference type="InterPro" id="IPR000270">
    <property type="entry name" value="PB1_dom"/>
</dbReference>
<feature type="region of interest" description="Disordered" evidence="1">
    <location>
        <begin position="138"/>
        <end position="192"/>
    </location>
</feature>
<feature type="domain" description="PB1" evidence="2">
    <location>
        <begin position="16"/>
        <end position="97"/>
    </location>
</feature>
<dbReference type="PANTHER" id="PTHR15335:SF7">
    <property type="entry name" value="PROTEIN TFG"/>
    <property type="match status" value="1"/>
</dbReference>
<dbReference type="PROSITE" id="PS51745">
    <property type="entry name" value="PB1"/>
    <property type="match status" value="1"/>
</dbReference>
<dbReference type="Proteomes" id="UP001154329">
    <property type="component" value="Chromosome 1"/>
</dbReference>
<evidence type="ECO:0000313" key="4">
    <source>
        <dbReference type="Proteomes" id="UP001154329"/>
    </source>
</evidence>
<accession>A0A9P0NBL5</accession>
<dbReference type="AlphaFoldDB" id="A0A9P0NBL5"/>
<dbReference type="GO" id="GO:0070971">
    <property type="term" value="C:endoplasmic reticulum exit site"/>
    <property type="evidence" value="ECO:0007669"/>
    <property type="project" value="TreeGrafter"/>
</dbReference>
<dbReference type="CDD" id="cd06401">
    <property type="entry name" value="PB1_TFG"/>
    <property type="match status" value="1"/>
</dbReference>
<reference evidence="3" key="2">
    <citation type="submission" date="2022-10" db="EMBL/GenBank/DDBJ databases">
        <authorList>
            <consortium name="ENA_rothamsted_submissions"/>
            <consortium name="culmorum"/>
            <person name="King R."/>
        </authorList>
    </citation>
    <scope>NUCLEOTIDE SEQUENCE</scope>
</reference>
<keyword evidence="4" id="KW-1185">Reference proteome</keyword>
<organism evidence="3 4">
    <name type="scientific">Aphis gossypii</name>
    <name type="common">Cotton aphid</name>
    <dbReference type="NCBI Taxonomy" id="80765"/>
    <lineage>
        <taxon>Eukaryota</taxon>
        <taxon>Metazoa</taxon>
        <taxon>Ecdysozoa</taxon>
        <taxon>Arthropoda</taxon>
        <taxon>Hexapoda</taxon>
        <taxon>Insecta</taxon>
        <taxon>Pterygota</taxon>
        <taxon>Neoptera</taxon>
        <taxon>Paraneoptera</taxon>
        <taxon>Hemiptera</taxon>
        <taxon>Sternorrhyncha</taxon>
        <taxon>Aphidomorpha</taxon>
        <taxon>Aphidoidea</taxon>
        <taxon>Aphididae</taxon>
        <taxon>Aphidini</taxon>
        <taxon>Aphis</taxon>
        <taxon>Aphis</taxon>
    </lineage>
</organism>
<evidence type="ECO:0000256" key="1">
    <source>
        <dbReference type="SAM" id="MobiDB-lite"/>
    </source>
</evidence>
<name>A0A9P0NBL5_APHGO</name>
<dbReference type="Gene3D" id="3.10.20.90">
    <property type="entry name" value="Phosphatidylinositol 3-kinase Catalytic Subunit, Chain A, domain 1"/>
    <property type="match status" value="1"/>
</dbReference>
<evidence type="ECO:0000313" key="3">
    <source>
        <dbReference type="EMBL" id="CAH1708300.1"/>
    </source>
</evidence>
<dbReference type="PANTHER" id="PTHR15335">
    <property type="entry name" value="PROTEIN TFG"/>
    <property type="match status" value="1"/>
</dbReference>
<dbReference type="SMART" id="SM00666">
    <property type="entry name" value="PB1"/>
    <property type="match status" value="1"/>
</dbReference>
<sequence length="267" mass="30386">MESDKSTFQPIDLVGKVIIKVQLGDDIRKVLIHNESITYDELLLMMQRIFNGKLTANDDLTIKYKDEDGDLVTVFDSQDLSFALQTSRVLKLQVFMNNLNYQERLKSKLNADELKKQLREIRDAVTWLLDTIEVTNEGNNNNNMSNPIQQEPVNITSPEVPTDNGVTKEFDPLRNSKEESSKTPQTPQPVKLAEVSQDNIAVSQPQRQTPPVQQPQIPQTMYNGQQSQANMNQHNPYSGGQIPPPQGFVSIILNLYIFINYKILKIM</sequence>
<feature type="compositionally biased region" description="Polar residues" evidence="1">
    <location>
        <begin position="147"/>
        <end position="159"/>
    </location>
</feature>
<dbReference type="InterPro" id="IPR034857">
    <property type="entry name" value="PB1_TFG"/>
</dbReference>
<dbReference type="SUPFAM" id="SSF54277">
    <property type="entry name" value="CAD &amp; PB1 domains"/>
    <property type="match status" value="1"/>
</dbReference>
<dbReference type="InterPro" id="IPR053793">
    <property type="entry name" value="PB1-like"/>
</dbReference>
<dbReference type="Pfam" id="PF00564">
    <property type="entry name" value="PB1"/>
    <property type="match status" value="1"/>
</dbReference>
<dbReference type="EMBL" id="OU899034">
    <property type="protein sequence ID" value="CAH1708300.1"/>
    <property type="molecule type" value="Genomic_DNA"/>
</dbReference>
<feature type="compositionally biased region" description="Basic and acidic residues" evidence="1">
    <location>
        <begin position="166"/>
        <end position="181"/>
    </location>
</feature>
<dbReference type="InterPro" id="IPR033512">
    <property type="entry name" value="TFG"/>
</dbReference>
<dbReference type="GO" id="GO:0042802">
    <property type="term" value="F:identical protein binding"/>
    <property type="evidence" value="ECO:0007669"/>
    <property type="project" value="InterPro"/>
</dbReference>
<reference evidence="3" key="1">
    <citation type="submission" date="2022-02" db="EMBL/GenBank/DDBJ databases">
        <authorList>
            <person name="King R."/>
        </authorList>
    </citation>
    <scope>NUCLEOTIDE SEQUENCE</scope>
</reference>
<dbReference type="GO" id="GO:0048208">
    <property type="term" value="P:COPII vesicle coating"/>
    <property type="evidence" value="ECO:0007669"/>
    <property type="project" value="InterPro"/>
</dbReference>
<gene>
    <name evidence="3" type="ORF">APHIGO_LOCUS359</name>
</gene>